<gene>
    <name evidence="2" type="ORF">DFQ09_101848</name>
</gene>
<reference evidence="2 3" key="1">
    <citation type="submission" date="2018-07" db="EMBL/GenBank/DDBJ databases">
        <title>Genomic Encyclopedia of Type Strains, Phase III (KMG-III): the genomes of soil and plant-associated and newly described type strains.</title>
        <authorList>
            <person name="Whitman W."/>
        </authorList>
    </citation>
    <scope>NUCLEOTIDE SEQUENCE [LARGE SCALE GENOMIC DNA]</scope>
    <source>
        <strain evidence="2 3">CECT 7948</strain>
    </source>
</reference>
<protein>
    <submittedName>
        <fullName evidence="2">Transcriptional regulator with AbiEi antitoxin domain of type IV toxin-antitoxin system</fullName>
    </submittedName>
</protein>
<evidence type="ECO:0000259" key="1">
    <source>
        <dbReference type="Pfam" id="PF17194"/>
    </source>
</evidence>
<dbReference type="RefSeq" id="WP_115808382.1">
    <property type="nucleotide sequence ID" value="NZ_QREI01000001.1"/>
</dbReference>
<dbReference type="InterPro" id="IPR033455">
    <property type="entry name" value="AbiEi_3_N"/>
</dbReference>
<dbReference type="AlphaFoldDB" id="A0A3D9N968"/>
<keyword evidence="3" id="KW-1185">Reference proteome</keyword>
<dbReference type="EMBL" id="QREI01000001">
    <property type="protein sequence ID" value="REE28006.1"/>
    <property type="molecule type" value="Genomic_DNA"/>
</dbReference>
<accession>A0A3D9N968</accession>
<organism evidence="2 3">
    <name type="scientific">Winogradskyella pacifica</name>
    <dbReference type="NCBI Taxonomy" id="664642"/>
    <lineage>
        <taxon>Bacteria</taxon>
        <taxon>Pseudomonadati</taxon>
        <taxon>Bacteroidota</taxon>
        <taxon>Flavobacteriia</taxon>
        <taxon>Flavobacteriales</taxon>
        <taxon>Flavobacteriaceae</taxon>
        <taxon>Winogradskyella</taxon>
    </lineage>
</organism>
<dbReference type="InterPro" id="IPR021561">
    <property type="entry name" value="AbiEi_3"/>
</dbReference>
<name>A0A3D9N968_9FLAO</name>
<dbReference type="Pfam" id="PF11459">
    <property type="entry name" value="AbiEi_3"/>
    <property type="match status" value="1"/>
</dbReference>
<dbReference type="Pfam" id="PF17194">
    <property type="entry name" value="AbiEi_3_N"/>
    <property type="match status" value="1"/>
</dbReference>
<proteinExistence type="predicted"/>
<comment type="caution">
    <text evidence="2">The sequence shown here is derived from an EMBL/GenBank/DDBJ whole genome shotgun (WGS) entry which is preliminary data.</text>
</comment>
<dbReference type="OrthoDB" id="1550938at2"/>
<evidence type="ECO:0000313" key="2">
    <source>
        <dbReference type="EMBL" id="REE28006.1"/>
    </source>
</evidence>
<dbReference type="Proteomes" id="UP000256919">
    <property type="component" value="Unassembled WGS sequence"/>
</dbReference>
<evidence type="ECO:0000313" key="3">
    <source>
        <dbReference type="Proteomes" id="UP000256919"/>
    </source>
</evidence>
<sequence length="255" mass="29202">MSLEKEHKINSLLRGWPQNAVYLTSWLVENGYSHQLLSRYKKSNWITSLNNGAYVRSGDSATIEGAVFALQSQSHVSIHPGGKSALNLLGKAHYLEFSRQQYILFGNENERIPSWLTNYNWEMKLNYYPTSFLPADFGFTEVEINGFSIKVSGAARAIMECLYLAPKKQDLKECYELMEGLNNLRPNQVQQLLEACKSVKVKRLFLYLANKCRHPWLEFVSVENIDLGKGKRQIVADGVYDPKYKITIPKNLVDE</sequence>
<feature type="domain" description="Transcriptional regulator AbiEi antitoxin N-terminal" evidence="1">
    <location>
        <begin position="6"/>
        <end position="97"/>
    </location>
</feature>